<organism evidence="1 2">
    <name type="scientific">Runella slithyformis (strain ATCC 29530 / DSM 19594 / LMG 11500 / NCIMB 11436 / LSU 4)</name>
    <dbReference type="NCBI Taxonomy" id="761193"/>
    <lineage>
        <taxon>Bacteria</taxon>
        <taxon>Pseudomonadati</taxon>
        <taxon>Bacteroidota</taxon>
        <taxon>Cytophagia</taxon>
        <taxon>Cytophagales</taxon>
        <taxon>Spirosomataceae</taxon>
        <taxon>Runella</taxon>
    </lineage>
</organism>
<geneLocation type="plasmid" evidence="1 2">
    <name>pRUNSL03</name>
</geneLocation>
<dbReference type="EMBL" id="CP002862">
    <property type="protein sequence ID" value="AEI52148.1"/>
    <property type="molecule type" value="Genomic_DNA"/>
</dbReference>
<dbReference type="KEGG" id="rsi:Runsl_5851"/>
<dbReference type="AlphaFoldDB" id="A0A7U3ZRT3"/>
<dbReference type="Proteomes" id="UP000000493">
    <property type="component" value="Plasmid pRUNSL03"/>
</dbReference>
<reference evidence="2" key="1">
    <citation type="submission" date="2011-06" db="EMBL/GenBank/DDBJ databases">
        <title>The complete genome of plasmid 3 of Runella slithyformis DSM 19594.</title>
        <authorList>
            <consortium name="US DOE Joint Genome Institute (JGI-PGF)"/>
            <person name="Lucas S."/>
            <person name="Han J."/>
            <person name="Lapidus A."/>
            <person name="Bruce D."/>
            <person name="Goodwin L."/>
            <person name="Pitluck S."/>
            <person name="Peters L."/>
            <person name="Kyrpides N."/>
            <person name="Mavromatis K."/>
            <person name="Ivanova N."/>
            <person name="Ovchinnikova G."/>
            <person name="Zhang X."/>
            <person name="Misra M."/>
            <person name="Detter J.C."/>
            <person name="Tapia R."/>
            <person name="Han C."/>
            <person name="Land M."/>
            <person name="Hauser L."/>
            <person name="Markowitz V."/>
            <person name="Cheng J.-F."/>
            <person name="Hugenholtz P."/>
            <person name="Woyke T."/>
            <person name="Wu D."/>
            <person name="Tindall B."/>
            <person name="Faehrich R."/>
            <person name="Brambilla E."/>
            <person name="Klenk H.-P."/>
            <person name="Eisen J.A."/>
        </authorList>
    </citation>
    <scope>NUCLEOTIDE SEQUENCE [LARGE SCALE GENOMIC DNA]</scope>
    <source>
        <strain evidence="2">ATCC 29530 / DSM 19594 / LMG 11500 / NCIMB 11436 / LSU 4</strain>
        <plasmid evidence="2">pRUNSL03</plasmid>
    </source>
</reference>
<evidence type="ECO:0000313" key="1">
    <source>
        <dbReference type="EMBL" id="AEI52148.1"/>
    </source>
</evidence>
<protein>
    <submittedName>
        <fullName evidence="1">Uncharacterized protein</fullName>
    </submittedName>
</protein>
<reference evidence="1 2" key="2">
    <citation type="journal article" date="2012" name="Stand. Genomic Sci.">
        <title>Complete genome sequence of the aquatic bacterium Runella slithyformis type strain (LSU 4(T)).</title>
        <authorList>
            <person name="Copeland A."/>
            <person name="Zhang X."/>
            <person name="Misra M."/>
            <person name="Lapidus A."/>
            <person name="Nolan M."/>
            <person name="Lucas S."/>
            <person name="Deshpande S."/>
            <person name="Cheng J.F."/>
            <person name="Tapia R."/>
            <person name="Goodwin L.A."/>
            <person name="Pitluck S."/>
            <person name="Liolios K."/>
            <person name="Pagani I."/>
            <person name="Ivanova N."/>
            <person name="Mikhailova N."/>
            <person name="Pati A."/>
            <person name="Chen A."/>
            <person name="Palaniappan K."/>
            <person name="Land M."/>
            <person name="Hauser L."/>
            <person name="Pan C."/>
            <person name="Jeffries C.D."/>
            <person name="Detter J.C."/>
            <person name="Brambilla E.M."/>
            <person name="Rohde M."/>
            <person name="Djao O.D."/>
            <person name="Goker M."/>
            <person name="Sikorski J."/>
            <person name="Tindall B.J."/>
            <person name="Woyke T."/>
            <person name="Bristow J."/>
            <person name="Eisen J.A."/>
            <person name="Markowitz V."/>
            <person name="Hugenholtz P."/>
            <person name="Kyrpides N.C."/>
            <person name="Klenk H.P."/>
            <person name="Mavromatis K."/>
        </authorList>
    </citation>
    <scope>NUCLEOTIDE SEQUENCE [LARGE SCALE GENOMIC DNA]</scope>
    <source>
        <strain evidence="2">ATCC 29530 / DSM 19594 / LMG 11500 / NCIMB 11436 / LSU 4</strain>
    </source>
</reference>
<gene>
    <name evidence="1" type="ordered locus">Runsl_5851</name>
</gene>
<proteinExistence type="predicted"/>
<evidence type="ECO:0000313" key="2">
    <source>
        <dbReference type="Proteomes" id="UP000000493"/>
    </source>
</evidence>
<dbReference type="RefSeq" id="WP_013921729.1">
    <property type="nucleotide sequence ID" value="NC_015694.1"/>
</dbReference>
<name>A0A7U3ZRT3_RUNSL</name>
<accession>A0A7U3ZRT3</accession>
<sequence length="79" mass="8979">MASLKKQIQEAPKYVLYIEGVGYLAENQDLTGIIFTDDVKQARLYAVGFDNPIDKLGIWNAHAKKLFNTDAVKFELIYL</sequence>
<keyword evidence="2" id="KW-1185">Reference proteome</keyword>
<keyword evidence="1" id="KW-0614">Plasmid</keyword>